<dbReference type="EMBL" id="JAAAUY010000179">
    <property type="protein sequence ID" value="KAF9333857.1"/>
    <property type="molecule type" value="Genomic_DNA"/>
</dbReference>
<feature type="non-terminal residue" evidence="1">
    <location>
        <position position="100"/>
    </location>
</feature>
<gene>
    <name evidence="1" type="ORF">BG006_003061</name>
</gene>
<dbReference type="Proteomes" id="UP000696485">
    <property type="component" value="Unassembled WGS sequence"/>
</dbReference>
<name>A0A9P5VN33_9FUNG</name>
<keyword evidence="2" id="KW-1185">Reference proteome</keyword>
<accession>A0A9P5VN33</accession>
<reference evidence="1" key="1">
    <citation type="journal article" date="2020" name="Fungal Divers.">
        <title>Resolving the Mortierellaceae phylogeny through synthesis of multi-gene phylogenetics and phylogenomics.</title>
        <authorList>
            <person name="Vandepol N."/>
            <person name="Liber J."/>
            <person name="Desiro A."/>
            <person name="Na H."/>
            <person name="Kennedy M."/>
            <person name="Barry K."/>
            <person name="Grigoriev I.V."/>
            <person name="Miller A.N."/>
            <person name="O'Donnell K."/>
            <person name="Stajich J.E."/>
            <person name="Bonito G."/>
        </authorList>
    </citation>
    <scope>NUCLEOTIDE SEQUENCE</scope>
    <source>
        <strain evidence="1">NVP1</strain>
    </source>
</reference>
<evidence type="ECO:0000313" key="2">
    <source>
        <dbReference type="Proteomes" id="UP000696485"/>
    </source>
</evidence>
<comment type="caution">
    <text evidence="1">The sequence shown here is derived from an EMBL/GenBank/DDBJ whole genome shotgun (WGS) entry which is preliminary data.</text>
</comment>
<dbReference type="AlphaFoldDB" id="A0A9P5VN33"/>
<organism evidence="1 2">
    <name type="scientific">Podila minutissima</name>
    <dbReference type="NCBI Taxonomy" id="64525"/>
    <lineage>
        <taxon>Eukaryota</taxon>
        <taxon>Fungi</taxon>
        <taxon>Fungi incertae sedis</taxon>
        <taxon>Mucoromycota</taxon>
        <taxon>Mortierellomycotina</taxon>
        <taxon>Mortierellomycetes</taxon>
        <taxon>Mortierellales</taxon>
        <taxon>Mortierellaceae</taxon>
        <taxon>Podila</taxon>
    </lineage>
</organism>
<evidence type="ECO:0000313" key="1">
    <source>
        <dbReference type="EMBL" id="KAF9333857.1"/>
    </source>
</evidence>
<proteinExistence type="predicted"/>
<sequence>MATFALALAAPYFGQNFFEYALPMNLYKEADWGLCIEHMMPNGTHHVFITCEPGQPITLDAPQKKNGHQWFNLQCSQGINKIESSGPNQCIPETTVMIQG</sequence>
<protein>
    <submittedName>
        <fullName evidence="1">Uncharacterized protein</fullName>
    </submittedName>
</protein>